<organism evidence="4 5">
    <name type="scientific">Gellertiella hungarica</name>
    <dbReference type="NCBI Taxonomy" id="1572859"/>
    <lineage>
        <taxon>Bacteria</taxon>
        <taxon>Pseudomonadati</taxon>
        <taxon>Pseudomonadota</taxon>
        <taxon>Alphaproteobacteria</taxon>
        <taxon>Hyphomicrobiales</taxon>
        <taxon>Rhizobiaceae</taxon>
        <taxon>Gellertiella</taxon>
    </lineage>
</organism>
<dbReference type="Gene3D" id="2.30.110.10">
    <property type="entry name" value="Electron Transport, Fmn-binding Protein, Chain A"/>
    <property type="match status" value="1"/>
</dbReference>
<accession>A0A7W6J8L3</accession>
<dbReference type="SUPFAM" id="SSF50475">
    <property type="entry name" value="FMN-binding split barrel"/>
    <property type="match status" value="1"/>
</dbReference>
<dbReference type="RefSeq" id="WP_183367196.1">
    <property type="nucleotide sequence ID" value="NZ_JACIEZ010000006.1"/>
</dbReference>
<dbReference type="PANTHER" id="PTHR30466">
    <property type="entry name" value="FLAVIN REDUCTASE"/>
    <property type="match status" value="1"/>
</dbReference>
<dbReference type="InterPro" id="IPR012349">
    <property type="entry name" value="Split_barrel_FMN-bd"/>
</dbReference>
<comment type="similarity">
    <text evidence="1">Belongs to the non-flavoprotein flavin reductase family.</text>
</comment>
<comment type="caution">
    <text evidence="4">The sequence shown here is derived from an EMBL/GenBank/DDBJ whole genome shotgun (WGS) entry which is preliminary data.</text>
</comment>
<dbReference type="SMART" id="SM00903">
    <property type="entry name" value="Flavin_Reduct"/>
    <property type="match status" value="1"/>
</dbReference>
<dbReference type="Proteomes" id="UP000528286">
    <property type="component" value="Unassembled WGS sequence"/>
</dbReference>
<dbReference type="GO" id="GO:0010181">
    <property type="term" value="F:FMN binding"/>
    <property type="evidence" value="ECO:0007669"/>
    <property type="project" value="InterPro"/>
</dbReference>
<evidence type="ECO:0000256" key="1">
    <source>
        <dbReference type="ARBA" id="ARBA00008898"/>
    </source>
</evidence>
<dbReference type="InterPro" id="IPR002563">
    <property type="entry name" value="Flavin_Rdtase-like_dom"/>
</dbReference>
<evidence type="ECO:0000313" key="5">
    <source>
        <dbReference type="Proteomes" id="UP000528286"/>
    </source>
</evidence>
<reference evidence="4 5" key="1">
    <citation type="submission" date="2020-08" db="EMBL/GenBank/DDBJ databases">
        <title>Genomic Encyclopedia of Type Strains, Phase IV (KMG-IV): sequencing the most valuable type-strain genomes for metagenomic binning, comparative biology and taxonomic classification.</title>
        <authorList>
            <person name="Goeker M."/>
        </authorList>
    </citation>
    <scope>NUCLEOTIDE SEQUENCE [LARGE SCALE GENOMIC DNA]</scope>
    <source>
        <strain evidence="4 5">DSM 29853</strain>
    </source>
</reference>
<dbReference type="InterPro" id="IPR050268">
    <property type="entry name" value="NADH-dep_flavin_reductase"/>
</dbReference>
<protein>
    <submittedName>
        <fullName evidence="4">Flavin reductase (DIM6/NTAB) family NADH-FMN oxidoreductase RutF</fullName>
    </submittedName>
</protein>
<gene>
    <name evidence="4" type="ORF">GGR23_003121</name>
</gene>
<feature type="domain" description="Flavin reductase like" evidence="3">
    <location>
        <begin position="18"/>
        <end position="166"/>
    </location>
</feature>
<dbReference type="EMBL" id="JACIEZ010000006">
    <property type="protein sequence ID" value="MBB4065913.1"/>
    <property type="molecule type" value="Genomic_DNA"/>
</dbReference>
<dbReference type="AlphaFoldDB" id="A0A7W6J8L3"/>
<dbReference type="GO" id="GO:0042602">
    <property type="term" value="F:riboflavin reductase (NADPH) activity"/>
    <property type="evidence" value="ECO:0007669"/>
    <property type="project" value="TreeGrafter"/>
</dbReference>
<keyword evidence="5" id="KW-1185">Reference proteome</keyword>
<name>A0A7W6J8L3_9HYPH</name>
<dbReference type="PANTHER" id="PTHR30466:SF11">
    <property type="entry name" value="FLAVIN-DEPENDENT MONOOXYGENASE, REDUCTASE SUBUNIT HSAB"/>
    <property type="match status" value="1"/>
</dbReference>
<proteinExistence type="inferred from homology"/>
<evidence type="ECO:0000259" key="3">
    <source>
        <dbReference type="SMART" id="SM00903"/>
    </source>
</evidence>
<sequence>MENLVTAPPAADAYRAAMRNFAGNVSVITVGRPGERSGLVATSAVSLSVDPPTVIVCVNRGASSWPLFERFRHFGVNALTAAQQPIADLFAGKGGVKGEDRYRLGQWSQGPTGAPLLDEAAVALDCRLEEMIDRASHSILVGRVMDVRVRQDDEGALVYWRGLYRPLLPEASAERA</sequence>
<dbReference type="Pfam" id="PF01613">
    <property type="entry name" value="Flavin_Reduct"/>
    <property type="match status" value="1"/>
</dbReference>
<evidence type="ECO:0000313" key="4">
    <source>
        <dbReference type="EMBL" id="MBB4065913.1"/>
    </source>
</evidence>
<keyword evidence="2" id="KW-0560">Oxidoreductase</keyword>
<evidence type="ECO:0000256" key="2">
    <source>
        <dbReference type="ARBA" id="ARBA00023002"/>
    </source>
</evidence>